<feature type="signal peptide" evidence="3">
    <location>
        <begin position="1"/>
        <end position="31"/>
    </location>
</feature>
<evidence type="ECO:0000256" key="2">
    <source>
        <dbReference type="SAM" id="Phobius"/>
    </source>
</evidence>
<feature type="compositionally biased region" description="Low complexity" evidence="1">
    <location>
        <begin position="329"/>
        <end position="339"/>
    </location>
</feature>
<reference evidence="5" key="1">
    <citation type="submission" date="2025-08" db="UniProtKB">
        <authorList>
            <consortium name="RefSeq"/>
        </authorList>
    </citation>
    <scope>IDENTIFICATION</scope>
    <source>
        <strain evidence="5">MV-25-SWS-2005</strain>
        <tissue evidence="5">Whole body</tissue>
    </source>
</reference>
<evidence type="ECO:0000313" key="4">
    <source>
        <dbReference type="Proteomes" id="UP000001819"/>
    </source>
</evidence>
<protein>
    <submittedName>
        <fullName evidence="5">Neurogenic protein mastermind isoform X2</fullName>
    </submittedName>
</protein>
<dbReference type="ExpressionAtlas" id="A0A6I8W8A5">
    <property type="expression patterns" value="baseline"/>
</dbReference>
<dbReference type="PANTHER" id="PTHR39956:SF1">
    <property type="entry name" value="GH09530P-RELATED"/>
    <property type="match status" value="1"/>
</dbReference>
<evidence type="ECO:0000313" key="5">
    <source>
        <dbReference type="RefSeq" id="XP_033239610.1"/>
    </source>
</evidence>
<dbReference type="PANTHER" id="PTHR39956">
    <property type="entry name" value="GH09530P-RELATED"/>
    <property type="match status" value="1"/>
</dbReference>
<dbReference type="AlphaFoldDB" id="A0A6I8W8A5"/>
<feature type="compositionally biased region" description="Polar residues" evidence="1">
    <location>
        <begin position="86"/>
        <end position="104"/>
    </location>
</feature>
<feature type="compositionally biased region" description="Gly residues" evidence="1">
    <location>
        <begin position="153"/>
        <end position="174"/>
    </location>
</feature>
<evidence type="ECO:0000256" key="3">
    <source>
        <dbReference type="SAM" id="SignalP"/>
    </source>
</evidence>
<keyword evidence="4" id="KW-1185">Reference proteome</keyword>
<gene>
    <name evidence="5" type="primary">Mnr</name>
</gene>
<keyword evidence="3" id="KW-0732">Signal</keyword>
<feature type="region of interest" description="Disordered" evidence="1">
    <location>
        <begin position="68"/>
        <end position="184"/>
    </location>
</feature>
<proteinExistence type="predicted"/>
<feature type="chain" id="PRO_5026352566" evidence="3">
    <location>
        <begin position="32"/>
        <end position="378"/>
    </location>
</feature>
<sequence>MGVASTSQSQSQGKMLWLPLLALMVLNGVDAYSKYGRGCGDIGCLPNEECIITSDSCSYNQRDGKDCGNYPTCKRRTGSTSSSGSNQASPSVNPSGSSLNTGPENNIFAPASSNPTLNTYTGQGHQSGHGHGNGHQQHHQQQQQQHQMQMQHNGGGGGGNSGNGGGGGGGGGQNAEGAAGASSTGVVDPHYVFGAQHHMPVIPNMPIFPYNSPTSAPSFQQFPQPNHPGSVLNPGYPMHGLQPVNPYNPPFVFGQIPFYGGSPSGTGGPPNGGNGGGNVGIGAGVGLPSSTLGILGGGGGGLAPYGSNYQGYQSQHSNANMFNKPPPQYQNQNQQNPYNRRTQAHPSAAAGSRSGLAPATLGAAVLLGLLLAAAAART</sequence>
<keyword evidence="2" id="KW-0812">Transmembrane</keyword>
<accession>A0A6I8W8A5</accession>
<name>A0A6I8W8A5_DROPS</name>
<feature type="transmembrane region" description="Helical" evidence="2">
    <location>
        <begin position="356"/>
        <end position="376"/>
    </location>
</feature>
<evidence type="ECO:0000256" key="1">
    <source>
        <dbReference type="SAM" id="MobiDB-lite"/>
    </source>
</evidence>
<feature type="compositionally biased region" description="Low complexity" evidence="1">
    <location>
        <begin position="139"/>
        <end position="152"/>
    </location>
</feature>
<feature type="compositionally biased region" description="Polar residues" evidence="1">
    <location>
        <begin position="111"/>
        <end position="121"/>
    </location>
</feature>
<feature type="region of interest" description="Disordered" evidence="1">
    <location>
        <begin position="314"/>
        <end position="354"/>
    </location>
</feature>
<dbReference type="RefSeq" id="XP_033239610.1">
    <property type="nucleotide sequence ID" value="XM_033383719.1"/>
</dbReference>
<dbReference type="Proteomes" id="UP000001819">
    <property type="component" value="Chromosome X"/>
</dbReference>
<keyword evidence="2" id="KW-1133">Transmembrane helix</keyword>
<keyword evidence="2" id="KW-0472">Membrane</keyword>
<organism evidence="4 5">
    <name type="scientific">Drosophila pseudoobscura pseudoobscura</name>
    <name type="common">Fruit fly</name>
    <dbReference type="NCBI Taxonomy" id="46245"/>
    <lineage>
        <taxon>Eukaryota</taxon>
        <taxon>Metazoa</taxon>
        <taxon>Ecdysozoa</taxon>
        <taxon>Arthropoda</taxon>
        <taxon>Hexapoda</taxon>
        <taxon>Insecta</taxon>
        <taxon>Pterygota</taxon>
        <taxon>Neoptera</taxon>
        <taxon>Endopterygota</taxon>
        <taxon>Diptera</taxon>
        <taxon>Brachycera</taxon>
        <taxon>Muscomorpha</taxon>
        <taxon>Ephydroidea</taxon>
        <taxon>Drosophilidae</taxon>
        <taxon>Drosophila</taxon>
        <taxon>Sophophora</taxon>
    </lineage>
</organism>